<evidence type="ECO:0000256" key="5">
    <source>
        <dbReference type="ARBA" id="ARBA00023136"/>
    </source>
</evidence>
<dbReference type="Gene3D" id="3.40.50.2000">
    <property type="entry name" value="Glycogen Phosphorylase B"/>
    <property type="match status" value="1"/>
</dbReference>
<dbReference type="SUPFAM" id="SSF53756">
    <property type="entry name" value="UDP-Glycosyltransferase/glycogen phosphorylase"/>
    <property type="match status" value="1"/>
</dbReference>
<proteinExistence type="predicted"/>
<keyword evidence="4" id="KW-1133">Transmembrane helix</keyword>
<accession>F6EXE4</accession>
<evidence type="ECO:0000256" key="4">
    <source>
        <dbReference type="ARBA" id="ARBA00022989"/>
    </source>
</evidence>
<evidence type="ECO:0000313" key="7">
    <source>
        <dbReference type="Proteomes" id="UP000007150"/>
    </source>
</evidence>
<dbReference type="InterPro" id="IPR013969">
    <property type="entry name" value="Oligosacch_biosynth_Alg14"/>
</dbReference>
<dbReference type="Proteomes" id="UP000007150">
    <property type="component" value="Chromosome 1"/>
</dbReference>
<keyword evidence="2" id="KW-0812">Transmembrane</keyword>
<evidence type="ECO:0000256" key="2">
    <source>
        <dbReference type="ARBA" id="ARBA00022692"/>
    </source>
</evidence>
<dbReference type="GO" id="GO:0006488">
    <property type="term" value="P:dolichol-linked oligosaccharide biosynthetic process"/>
    <property type="evidence" value="ECO:0007669"/>
    <property type="project" value="InterPro"/>
</dbReference>
<comment type="subcellular location">
    <subcellularLocation>
        <location evidence="1">Endoplasmic reticulum membrane</location>
        <topology evidence="1">Single-pass membrane protein</topology>
    </subcellularLocation>
</comment>
<dbReference type="HOGENOM" id="CLU_064541_3_0_5"/>
<dbReference type="Pfam" id="PF08660">
    <property type="entry name" value="Alg14"/>
    <property type="match status" value="1"/>
</dbReference>
<dbReference type="PANTHER" id="PTHR12154:SF4">
    <property type="entry name" value="UDP-N-ACETYLGLUCOSAMINE TRANSFERASE SUBUNIT ALG14 HOMOLOG"/>
    <property type="match status" value="1"/>
</dbReference>
<evidence type="ECO:0000313" key="6">
    <source>
        <dbReference type="EMBL" id="AEG48191.1"/>
    </source>
</evidence>
<dbReference type="PANTHER" id="PTHR12154">
    <property type="entry name" value="GLYCOSYL TRANSFERASE-RELATED"/>
    <property type="match status" value="1"/>
</dbReference>
<dbReference type="GO" id="GO:0004577">
    <property type="term" value="F:N-acetylglucosaminyldiphosphodolichol N-acetylglucosaminyltransferase activity"/>
    <property type="evidence" value="ECO:0007669"/>
    <property type="project" value="TreeGrafter"/>
</dbReference>
<gene>
    <name evidence="6" type="ORF">Sphch_0494</name>
</gene>
<organism evidence="6 7">
    <name type="scientific">Sphingobium chlorophenolicum L-1</name>
    <dbReference type="NCBI Taxonomy" id="690566"/>
    <lineage>
        <taxon>Bacteria</taxon>
        <taxon>Pseudomonadati</taxon>
        <taxon>Pseudomonadota</taxon>
        <taxon>Alphaproteobacteria</taxon>
        <taxon>Sphingomonadales</taxon>
        <taxon>Sphingomonadaceae</taxon>
        <taxon>Sphingobium</taxon>
    </lineage>
</organism>
<dbReference type="STRING" id="690566.Sphch_0494"/>
<evidence type="ECO:0000256" key="1">
    <source>
        <dbReference type="ARBA" id="ARBA00004389"/>
    </source>
</evidence>
<reference evidence="6 7" key="1">
    <citation type="submission" date="2011-05" db="EMBL/GenBank/DDBJ databases">
        <title>Complete sequence of chromosome 1 of Sphingobium chlorophenolicum L-1.</title>
        <authorList>
            <consortium name="US DOE Joint Genome Institute"/>
            <person name="Lucas S."/>
            <person name="Han J."/>
            <person name="Lapidus A."/>
            <person name="Cheng J.-F."/>
            <person name="Goodwin L."/>
            <person name="Pitluck S."/>
            <person name="Peters L."/>
            <person name="Daligault H."/>
            <person name="Han C."/>
            <person name="Tapia R."/>
            <person name="Land M."/>
            <person name="Hauser L."/>
            <person name="Kyrpides N."/>
            <person name="Ivanova N."/>
            <person name="Pagani I."/>
            <person name="Turner P."/>
            <person name="Copley S."/>
            <person name="Woyke T."/>
        </authorList>
    </citation>
    <scope>NUCLEOTIDE SEQUENCE [LARGE SCALE GENOMIC DNA]</scope>
    <source>
        <strain evidence="6 7">L-1</strain>
    </source>
</reference>
<evidence type="ECO:0000256" key="3">
    <source>
        <dbReference type="ARBA" id="ARBA00022824"/>
    </source>
</evidence>
<dbReference type="AlphaFoldDB" id="F6EXE4"/>
<keyword evidence="7" id="KW-1185">Reference proteome</keyword>
<dbReference type="KEGG" id="sch:Sphch_0494"/>
<keyword evidence="5" id="KW-0472">Membrane</keyword>
<name>F6EXE4_SPHCR</name>
<dbReference type="EMBL" id="CP002798">
    <property type="protein sequence ID" value="AEG48191.1"/>
    <property type="molecule type" value="Genomic_DNA"/>
</dbReference>
<protein>
    <submittedName>
        <fullName evidence="6">Oligosaccharide biosynthesis protein Alg14 like protein</fullName>
    </submittedName>
</protein>
<keyword evidence="3" id="KW-0256">Endoplasmic reticulum</keyword>
<sequence length="148" mass="16027">MVRVLAVSSGGGHWEELMLLKDAFDNKAVHFATTFADLPSRAGITEATILPDCNRSSKWAAISCIWKAFNLVRLLRPDVVISTGAAPGFFCIVAGKLFGAKTLWIESFANAESLSMCGKLAARIADRTIVQWEHLARPQGPHFAGALL</sequence>